<organism evidence="1 2">
    <name type="scientific">Acer saccharum</name>
    <name type="common">Sugar maple</name>
    <dbReference type="NCBI Taxonomy" id="4024"/>
    <lineage>
        <taxon>Eukaryota</taxon>
        <taxon>Viridiplantae</taxon>
        <taxon>Streptophyta</taxon>
        <taxon>Embryophyta</taxon>
        <taxon>Tracheophyta</taxon>
        <taxon>Spermatophyta</taxon>
        <taxon>Magnoliopsida</taxon>
        <taxon>eudicotyledons</taxon>
        <taxon>Gunneridae</taxon>
        <taxon>Pentapetalae</taxon>
        <taxon>rosids</taxon>
        <taxon>malvids</taxon>
        <taxon>Sapindales</taxon>
        <taxon>Sapindaceae</taxon>
        <taxon>Hippocastanoideae</taxon>
        <taxon>Acereae</taxon>
        <taxon>Acer</taxon>
    </lineage>
</organism>
<protein>
    <submittedName>
        <fullName evidence="1">Uncharacterized protein</fullName>
    </submittedName>
</protein>
<evidence type="ECO:0000313" key="1">
    <source>
        <dbReference type="EMBL" id="KAK0575850.1"/>
    </source>
</evidence>
<dbReference type="EMBL" id="JAUESC010000386">
    <property type="protein sequence ID" value="KAK0575850.1"/>
    <property type="molecule type" value="Genomic_DNA"/>
</dbReference>
<keyword evidence="2" id="KW-1185">Reference proteome</keyword>
<dbReference type="Proteomes" id="UP001168877">
    <property type="component" value="Unassembled WGS sequence"/>
</dbReference>
<evidence type="ECO:0000313" key="2">
    <source>
        <dbReference type="Proteomes" id="UP001168877"/>
    </source>
</evidence>
<gene>
    <name evidence="1" type="ORF">LWI29_008134</name>
</gene>
<reference evidence="1" key="1">
    <citation type="journal article" date="2022" name="Plant J.">
        <title>Strategies of tolerance reflected in two North American maple genomes.</title>
        <authorList>
            <person name="McEvoy S.L."/>
            <person name="Sezen U.U."/>
            <person name="Trouern-Trend A."/>
            <person name="McMahon S.M."/>
            <person name="Schaberg P.G."/>
            <person name="Yang J."/>
            <person name="Wegrzyn J.L."/>
            <person name="Swenson N.G."/>
        </authorList>
    </citation>
    <scope>NUCLEOTIDE SEQUENCE</scope>
    <source>
        <strain evidence="1">NS2018</strain>
    </source>
</reference>
<dbReference type="AlphaFoldDB" id="A0AA39RPH7"/>
<proteinExistence type="predicted"/>
<accession>A0AA39RPH7</accession>
<comment type="caution">
    <text evidence="1">The sequence shown here is derived from an EMBL/GenBank/DDBJ whole genome shotgun (WGS) entry which is preliminary data.</text>
</comment>
<reference evidence="1" key="2">
    <citation type="submission" date="2023-06" db="EMBL/GenBank/DDBJ databases">
        <authorList>
            <person name="Swenson N.G."/>
            <person name="Wegrzyn J.L."/>
            <person name="Mcevoy S.L."/>
        </authorList>
    </citation>
    <scope>NUCLEOTIDE SEQUENCE</scope>
    <source>
        <strain evidence="1">NS2018</strain>
        <tissue evidence="1">Leaf</tissue>
    </source>
</reference>
<sequence>MRVHGNRSVYDRILGEKKHRRWFYHNKQKLPSPKLSRYIPFAIYAVHLSGKTILRDSFYVDSSTFFRSLFIGRYVKSQPTLRSKRDNFGYL</sequence>
<name>A0AA39RPH7_ACESA</name>